<dbReference type="InterPro" id="IPR013083">
    <property type="entry name" value="Znf_RING/FYVE/PHD"/>
</dbReference>
<dbReference type="Pfam" id="PF12906">
    <property type="entry name" value="RINGv"/>
    <property type="match status" value="1"/>
</dbReference>
<dbReference type="PANTHER" id="PTHR46158:SF2">
    <property type="entry name" value="OS02G0165000 PROTEIN"/>
    <property type="match status" value="1"/>
</dbReference>
<name>A0ABR2LJ84_9ASPA</name>
<protein>
    <recommendedName>
        <fullName evidence="6">RING-CH-type domain-containing protein</fullName>
    </recommendedName>
</protein>
<dbReference type="CDD" id="cd16495">
    <property type="entry name" value="RING_CH-C4HC3_MARCH"/>
    <property type="match status" value="1"/>
</dbReference>
<dbReference type="EMBL" id="JBBWWR010000019">
    <property type="protein sequence ID" value="KAK8942146.1"/>
    <property type="molecule type" value="Genomic_DNA"/>
</dbReference>
<evidence type="ECO:0000313" key="8">
    <source>
        <dbReference type="Proteomes" id="UP001412067"/>
    </source>
</evidence>
<comment type="caution">
    <text evidence="7">The sequence shown here is derived from an EMBL/GenBank/DDBJ whole genome shotgun (WGS) entry which is preliminary data.</text>
</comment>
<evidence type="ECO:0000256" key="5">
    <source>
        <dbReference type="SAM" id="Phobius"/>
    </source>
</evidence>
<feature type="compositionally biased region" description="Low complexity" evidence="4">
    <location>
        <begin position="441"/>
        <end position="454"/>
    </location>
</feature>
<dbReference type="PANTHER" id="PTHR46158">
    <property type="entry name" value="OS02G0165000 PROTEIN"/>
    <property type="match status" value="1"/>
</dbReference>
<keyword evidence="5" id="KW-0812">Transmembrane</keyword>
<keyword evidence="2" id="KW-0863">Zinc-finger</keyword>
<feature type="compositionally biased region" description="Basic and acidic residues" evidence="4">
    <location>
        <begin position="462"/>
        <end position="473"/>
    </location>
</feature>
<feature type="compositionally biased region" description="Polar residues" evidence="4">
    <location>
        <begin position="53"/>
        <end position="64"/>
    </location>
</feature>
<feature type="compositionally biased region" description="Low complexity" evidence="4">
    <location>
        <begin position="72"/>
        <end position="85"/>
    </location>
</feature>
<reference evidence="7 8" key="1">
    <citation type="journal article" date="2022" name="Nat. Plants">
        <title>Genomes of leafy and leafless Platanthera orchids illuminate the evolution of mycoheterotrophy.</title>
        <authorList>
            <person name="Li M.H."/>
            <person name="Liu K.W."/>
            <person name="Li Z."/>
            <person name="Lu H.C."/>
            <person name="Ye Q.L."/>
            <person name="Zhang D."/>
            <person name="Wang J.Y."/>
            <person name="Li Y.F."/>
            <person name="Zhong Z.M."/>
            <person name="Liu X."/>
            <person name="Yu X."/>
            <person name="Liu D.K."/>
            <person name="Tu X.D."/>
            <person name="Liu B."/>
            <person name="Hao Y."/>
            <person name="Liao X.Y."/>
            <person name="Jiang Y.T."/>
            <person name="Sun W.H."/>
            <person name="Chen J."/>
            <person name="Chen Y.Q."/>
            <person name="Ai Y."/>
            <person name="Zhai J.W."/>
            <person name="Wu S.S."/>
            <person name="Zhou Z."/>
            <person name="Hsiao Y.Y."/>
            <person name="Wu W.L."/>
            <person name="Chen Y.Y."/>
            <person name="Lin Y.F."/>
            <person name="Hsu J.L."/>
            <person name="Li C.Y."/>
            <person name="Wang Z.W."/>
            <person name="Zhao X."/>
            <person name="Zhong W.Y."/>
            <person name="Ma X.K."/>
            <person name="Ma L."/>
            <person name="Huang J."/>
            <person name="Chen G.Z."/>
            <person name="Huang M.Z."/>
            <person name="Huang L."/>
            <person name="Peng D.H."/>
            <person name="Luo Y.B."/>
            <person name="Zou S.Q."/>
            <person name="Chen S.P."/>
            <person name="Lan S."/>
            <person name="Tsai W.C."/>
            <person name="Van de Peer Y."/>
            <person name="Liu Z.J."/>
        </authorList>
    </citation>
    <scope>NUCLEOTIDE SEQUENCE [LARGE SCALE GENOMIC DNA]</scope>
    <source>
        <strain evidence="7">Lor288</strain>
    </source>
</reference>
<feature type="transmembrane region" description="Helical" evidence="5">
    <location>
        <begin position="325"/>
        <end position="345"/>
    </location>
</feature>
<keyword evidence="5" id="KW-1133">Transmembrane helix</keyword>
<organism evidence="7 8">
    <name type="scientific">Platanthera guangdongensis</name>
    <dbReference type="NCBI Taxonomy" id="2320717"/>
    <lineage>
        <taxon>Eukaryota</taxon>
        <taxon>Viridiplantae</taxon>
        <taxon>Streptophyta</taxon>
        <taxon>Embryophyta</taxon>
        <taxon>Tracheophyta</taxon>
        <taxon>Spermatophyta</taxon>
        <taxon>Magnoliopsida</taxon>
        <taxon>Liliopsida</taxon>
        <taxon>Asparagales</taxon>
        <taxon>Orchidaceae</taxon>
        <taxon>Orchidoideae</taxon>
        <taxon>Orchideae</taxon>
        <taxon>Orchidinae</taxon>
        <taxon>Platanthera</taxon>
    </lineage>
</organism>
<gene>
    <name evidence="7" type="ORF">KSP40_PGU019890</name>
</gene>
<keyword evidence="1" id="KW-0479">Metal-binding</keyword>
<dbReference type="Gene3D" id="3.30.40.10">
    <property type="entry name" value="Zinc/RING finger domain, C3HC4 (zinc finger)"/>
    <property type="match status" value="1"/>
</dbReference>
<sequence>MIENLNLILQEFDQDESTIGETSSTHCSRRPSLPSLQIPARNAENSQINSARVNFSSATPNSTRAGLPPRPSSSRLKPSVKSLPSQWSFKIKNSTPESDKTNLLTPSAPSQGQQDKKSLARTFSLTKVWSSISQKGTFSLPATPVGNSGPESSQERHVIDIPVPDKRQCSKHIRRSLSMPENPKSKSLRRADSLGFIRVIPTPRPVVVDDTKETDIIEAANAEDAGEDIPEEEAVCRICLCELGEEGETFKLECSCKGELALAHKECAIKWFSIKGNKTCDVCKQEVENLSVTLLRVQSRRTVNRRESHIVTQGEVSRYRIWQDLPVLVMVSMLAYFCFLEQLLVSDMGSRALAVSLPFSCVLGLLSSMIASTIVSKGYIWAYASFQFAIVILFAHLFYNVLKVASVLSVLLSSFTGFGIAISTNSLLVEFLRWRARRNQRSGQQQNNRGSQQQPATNIARNESEHMESDPQRGAENQI</sequence>
<feature type="transmembrane region" description="Helical" evidence="5">
    <location>
        <begin position="405"/>
        <end position="432"/>
    </location>
</feature>
<dbReference type="InterPro" id="IPR011016">
    <property type="entry name" value="Znf_RING-CH"/>
</dbReference>
<feature type="domain" description="RING-CH-type" evidence="6">
    <location>
        <begin position="228"/>
        <end position="290"/>
    </location>
</feature>
<feature type="region of interest" description="Disordered" evidence="4">
    <location>
        <begin position="16"/>
        <end position="35"/>
    </location>
</feature>
<evidence type="ECO:0000259" key="6">
    <source>
        <dbReference type="PROSITE" id="PS51292"/>
    </source>
</evidence>
<accession>A0ABR2LJ84</accession>
<feature type="transmembrane region" description="Helical" evidence="5">
    <location>
        <begin position="378"/>
        <end position="399"/>
    </location>
</feature>
<evidence type="ECO:0000256" key="4">
    <source>
        <dbReference type="SAM" id="MobiDB-lite"/>
    </source>
</evidence>
<dbReference type="SMART" id="SM00744">
    <property type="entry name" value="RINGv"/>
    <property type="match status" value="1"/>
</dbReference>
<evidence type="ECO:0000256" key="3">
    <source>
        <dbReference type="ARBA" id="ARBA00022833"/>
    </source>
</evidence>
<keyword evidence="3" id="KW-0862">Zinc</keyword>
<dbReference type="SUPFAM" id="SSF57850">
    <property type="entry name" value="RING/U-box"/>
    <property type="match status" value="1"/>
</dbReference>
<feature type="region of interest" description="Disordered" evidence="4">
    <location>
        <begin position="440"/>
        <end position="479"/>
    </location>
</feature>
<evidence type="ECO:0000256" key="2">
    <source>
        <dbReference type="ARBA" id="ARBA00022771"/>
    </source>
</evidence>
<evidence type="ECO:0000256" key="1">
    <source>
        <dbReference type="ARBA" id="ARBA00022723"/>
    </source>
</evidence>
<keyword evidence="5" id="KW-0472">Membrane</keyword>
<keyword evidence="8" id="KW-1185">Reference proteome</keyword>
<dbReference type="Proteomes" id="UP001412067">
    <property type="component" value="Unassembled WGS sequence"/>
</dbReference>
<feature type="compositionally biased region" description="Polar residues" evidence="4">
    <location>
        <begin position="86"/>
        <end position="113"/>
    </location>
</feature>
<evidence type="ECO:0000313" key="7">
    <source>
        <dbReference type="EMBL" id="KAK8942146.1"/>
    </source>
</evidence>
<dbReference type="PROSITE" id="PS51292">
    <property type="entry name" value="ZF_RING_CH"/>
    <property type="match status" value="1"/>
</dbReference>
<feature type="region of interest" description="Disordered" evidence="4">
    <location>
        <begin position="53"/>
        <end position="118"/>
    </location>
</feature>
<feature type="transmembrane region" description="Helical" evidence="5">
    <location>
        <begin position="351"/>
        <end position="371"/>
    </location>
</feature>
<proteinExistence type="predicted"/>